<dbReference type="RefSeq" id="WP_156404078.1">
    <property type="nucleotide sequence ID" value="NZ_BKAM01000001.1"/>
</dbReference>
<organism evidence="1 2">
    <name type="scientific">Lentilactobacillus rapi</name>
    <dbReference type="NCBI Taxonomy" id="481723"/>
    <lineage>
        <taxon>Bacteria</taxon>
        <taxon>Bacillati</taxon>
        <taxon>Bacillota</taxon>
        <taxon>Bacilli</taxon>
        <taxon>Lactobacillales</taxon>
        <taxon>Lactobacillaceae</taxon>
        <taxon>Lentilactobacillus</taxon>
    </lineage>
</organism>
<evidence type="ECO:0000313" key="2">
    <source>
        <dbReference type="Proteomes" id="UP000321569"/>
    </source>
</evidence>
<proteinExistence type="predicted"/>
<accession>A0A512PK51</accession>
<dbReference type="AlphaFoldDB" id="A0A512PK51"/>
<sequence length="47" mass="5370">MIHLKCVKYGSQTSVTRNQDAQNNDNQIPGEAIFKESKETDYILQVN</sequence>
<reference evidence="1 2" key="1">
    <citation type="submission" date="2019-07" db="EMBL/GenBank/DDBJ databases">
        <title>Whole genome shotgun sequence of Lactobacillus rapi NBRC 109618.</title>
        <authorList>
            <person name="Hosoyama A."/>
            <person name="Uohara A."/>
            <person name="Ohji S."/>
            <person name="Ichikawa N."/>
        </authorList>
    </citation>
    <scope>NUCLEOTIDE SEQUENCE [LARGE SCALE GENOMIC DNA]</scope>
    <source>
        <strain evidence="1 2">NBRC 109618</strain>
    </source>
</reference>
<evidence type="ECO:0000313" key="1">
    <source>
        <dbReference type="EMBL" id="GEP71579.1"/>
    </source>
</evidence>
<comment type="caution">
    <text evidence="1">The sequence shown here is derived from an EMBL/GenBank/DDBJ whole genome shotgun (WGS) entry which is preliminary data.</text>
</comment>
<name>A0A512PK51_9LACO</name>
<gene>
    <name evidence="1" type="ORF">LRA02_04470</name>
</gene>
<dbReference type="Proteomes" id="UP000321569">
    <property type="component" value="Unassembled WGS sequence"/>
</dbReference>
<dbReference type="EMBL" id="BKAM01000001">
    <property type="protein sequence ID" value="GEP71579.1"/>
    <property type="molecule type" value="Genomic_DNA"/>
</dbReference>
<protein>
    <submittedName>
        <fullName evidence="1">Uncharacterized protein</fullName>
    </submittedName>
</protein>